<accession>A0A2P9AT46</accession>
<keyword evidence="2" id="KW-1185">Reference proteome</keyword>
<name>A0A2P9AT46_9HYPH</name>
<reference evidence="2" key="1">
    <citation type="submission" date="2016-12" db="EMBL/GenBank/DDBJ databases">
        <authorList>
            <person name="Brunel B."/>
        </authorList>
    </citation>
    <scope>NUCLEOTIDE SEQUENCE [LARGE SCALE GENOMIC DNA]</scope>
</reference>
<sequence>MEPRRNVHPVAEQIAAPDHHVADVNADPELEAAILGRVCVCLPKLLLYGSTALDCVHCAWKLG</sequence>
<proteinExistence type="predicted"/>
<dbReference type="EMBL" id="FUIG01000050">
    <property type="protein sequence ID" value="SJM34350.1"/>
    <property type="molecule type" value="Genomic_DNA"/>
</dbReference>
<evidence type="ECO:0000313" key="1">
    <source>
        <dbReference type="EMBL" id="SJM34350.1"/>
    </source>
</evidence>
<organism evidence="1 2">
    <name type="scientific">Mesorhizobium delmotii</name>
    <dbReference type="NCBI Taxonomy" id="1631247"/>
    <lineage>
        <taxon>Bacteria</taxon>
        <taxon>Pseudomonadati</taxon>
        <taxon>Pseudomonadota</taxon>
        <taxon>Alphaproteobacteria</taxon>
        <taxon>Hyphomicrobiales</taxon>
        <taxon>Phyllobacteriaceae</taxon>
        <taxon>Mesorhizobium</taxon>
    </lineage>
</organism>
<protein>
    <submittedName>
        <fullName evidence="1">Uncharacterized protein</fullName>
    </submittedName>
</protein>
<gene>
    <name evidence="1" type="ORF">BQ8482_410006</name>
</gene>
<evidence type="ECO:0000313" key="2">
    <source>
        <dbReference type="Proteomes" id="UP000245698"/>
    </source>
</evidence>
<dbReference type="AlphaFoldDB" id="A0A2P9AT46"/>
<dbReference type="Proteomes" id="UP000245698">
    <property type="component" value="Unassembled WGS sequence"/>
</dbReference>